<name>A0A1G8XN56_9MICO</name>
<evidence type="ECO:0000313" key="4">
    <source>
        <dbReference type="Proteomes" id="UP000198701"/>
    </source>
</evidence>
<feature type="transmembrane region" description="Helical" evidence="2">
    <location>
        <begin position="101"/>
        <end position="119"/>
    </location>
</feature>
<proteinExistence type="predicted"/>
<dbReference type="OrthoDB" id="5117285at2"/>
<dbReference type="RefSeq" id="WP_092321284.1">
    <property type="nucleotide sequence ID" value="NZ_FNFU01000001.1"/>
</dbReference>
<keyword evidence="2" id="KW-1133">Transmembrane helix</keyword>
<sequence length="170" mass="17559">MFADLILWPRRRRLIAAGAAAAAFVVIALASGLLGIGVAGPWWSYAFAAIGSGLIGLVVASYFGAPIGAEATLCDTRWPVLGLVALYLATDVASLEPVLTGAVRPVVALAALALLVWALRERLESEREANAAEPGADGVVCTTCRPLFPRSSATSGGLPRATPTTEESSR</sequence>
<feature type="transmembrane region" description="Helical" evidence="2">
    <location>
        <begin position="42"/>
        <end position="65"/>
    </location>
</feature>
<protein>
    <submittedName>
        <fullName evidence="3">Uncharacterized protein</fullName>
    </submittedName>
</protein>
<evidence type="ECO:0000256" key="2">
    <source>
        <dbReference type="SAM" id="Phobius"/>
    </source>
</evidence>
<dbReference type="AlphaFoldDB" id="A0A1G8XN56"/>
<dbReference type="STRING" id="386301.SAMN05216282_101287"/>
<dbReference type="EMBL" id="FNFU01000001">
    <property type="protein sequence ID" value="SDJ91866.1"/>
    <property type="molecule type" value="Genomic_DNA"/>
</dbReference>
<evidence type="ECO:0000256" key="1">
    <source>
        <dbReference type="SAM" id="MobiDB-lite"/>
    </source>
</evidence>
<keyword evidence="2" id="KW-0472">Membrane</keyword>
<reference evidence="3 4" key="1">
    <citation type="submission" date="2016-10" db="EMBL/GenBank/DDBJ databases">
        <authorList>
            <person name="de Groot N.N."/>
        </authorList>
    </citation>
    <scope>NUCLEOTIDE SEQUENCE [LARGE SCALE GENOMIC DNA]</scope>
    <source>
        <strain evidence="3 4">CGMCC 1.5382</strain>
    </source>
</reference>
<feature type="region of interest" description="Disordered" evidence="1">
    <location>
        <begin position="149"/>
        <end position="170"/>
    </location>
</feature>
<dbReference type="Proteomes" id="UP000198701">
    <property type="component" value="Unassembled WGS sequence"/>
</dbReference>
<feature type="transmembrane region" description="Helical" evidence="2">
    <location>
        <begin position="14"/>
        <end position="36"/>
    </location>
</feature>
<evidence type="ECO:0000313" key="3">
    <source>
        <dbReference type="EMBL" id="SDJ91866.1"/>
    </source>
</evidence>
<gene>
    <name evidence="3" type="ORF">SAMN05216282_101287</name>
</gene>
<keyword evidence="4" id="KW-1185">Reference proteome</keyword>
<keyword evidence="2" id="KW-0812">Transmembrane</keyword>
<accession>A0A1G8XN56</accession>
<organism evidence="3 4">
    <name type="scientific">Cryobacterium psychrotolerans</name>
    <dbReference type="NCBI Taxonomy" id="386301"/>
    <lineage>
        <taxon>Bacteria</taxon>
        <taxon>Bacillati</taxon>
        <taxon>Actinomycetota</taxon>
        <taxon>Actinomycetes</taxon>
        <taxon>Micrococcales</taxon>
        <taxon>Microbacteriaceae</taxon>
        <taxon>Cryobacterium</taxon>
    </lineage>
</organism>